<dbReference type="CDD" id="cd06170">
    <property type="entry name" value="LuxR_C_like"/>
    <property type="match status" value="1"/>
</dbReference>
<evidence type="ECO:0000256" key="3">
    <source>
        <dbReference type="ARBA" id="ARBA00023163"/>
    </source>
</evidence>
<keyword evidence="6" id="KW-1185">Reference proteome</keyword>
<name>A0ABY5X3B0_LEICA</name>
<dbReference type="SUPFAM" id="SSF52172">
    <property type="entry name" value="CheY-like"/>
    <property type="match status" value="1"/>
</dbReference>
<dbReference type="InterPro" id="IPR016032">
    <property type="entry name" value="Sig_transdc_resp-reg_C-effctor"/>
</dbReference>
<dbReference type="InterPro" id="IPR011006">
    <property type="entry name" value="CheY-like_superfamily"/>
</dbReference>
<dbReference type="Proteomes" id="UP001058184">
    <property type="component" value="Plasmid unnamed5"/>
</dbReference>
<keyword evidence="5" id="KW-0614">Plasmid</keyword>
<gene>
    <name evidence="5" type="ORF">K3722_21510</name>
</gene>
<dbReference type="PROSITE" id="PS50043">
    <property type="entry name" value="HTH_LUXR_2"/>
    <property type="match status" value="1"/>
</dbReference>
<proteinExistence type="predicted"/>
<dbReference type="PRINTS" id="PR00038">
    <property type="entry name" value="HTHLUXR"/>
</dbReference>
<geneLocation type="plasmid" evidence="5 6">
    <name>unnamed5</name>
</geneLocation>
<accession>A0ABY5X3B0</accession>
<keyword evidence="1" id="KW-0805">Transcription regulation</keyword>
<dbReference type="SUPFAM" id="SSF46894">
    <property type="entry name" value="C-terminal effector domain of the bipartite response regulators"/>
    <property type="match status" value="1"/>
</dbReference>
<evidence type="ECO:0000313" key="6">
    <source>
        <dbReference type="Proteomes" id="UP001058184"/>
    </source>
</evidence>
<dbReference type="PANTHER" id="PTHR44688:SF25">
    <property type="entry name" value="HTH LUXR-TYPE DOMAIN-CONTAINING PROTEIN"/>
    <property type="match status" value="1"/>
</dbReference>
<evidence type="ECO:0000259" key="4">
    <source>
        <dbReference type="PROSITE" id="PS50043"/>
    </source>
</evidence>
<reference evidence="5" key="1">
    <citation type="submission" date="2021-08" db="EMBL/GenBank/DDBJ databases">
        <authorList>
            <person name="Nwanade C."/>
            <person name="Wang M."/>
            <person name="Masoudi A."/>
            <person name="Yu Z."/>
            <person name="Liu J."/>
        </authorList>
    </citation>
    <scope>NUCLEOTIDE SEQUENCE</scope>
    <source>
        <strain evidence="5">S141</strain>
        <plasmid evidence="5">unnamed5</plasmid>
    </source>
</reference>
<evidence type="ECO:0000313" key="5">
    <source>
        <dbReference type="EMBL" id="UWQ61081.1"/>
    </source>
</evidence>
<keyword evidence="3" id="KW-0804">Transcription</keyword>
<dbReference type="EMBL" id="CP081083">
    <property type="protein sequence ID" value="UWQ61081.1"/>
    <property type="molecule type" value="Genomic_DNA"/>
</dbReference>
<evidence type="ECO:0000256" key="2">
    <source>
        <dbReference type="ARBA" id="ARBA00023125"/>
    </source>
</evidence>
<organism evidence="5 6">
    <name type="scientific">Leisingera caerulea</name>
    <name type="common">Phaeobacter caeruleus</name>
    <dbReference type="NCBI Taxonomy" id="506591"/>
    <lineage>
        <taxon>Bacteria</taxon>
        <taxon>Pseudomonadati</taxon>
        <taxon>Pseudomonadota</taxon>
        <taxon>Alphaproteobacteria</taxon>
        <taxon>Rhodobacterales</taxon>
        <taxon>Roseobacteraceae</taxon>
        <taxon>Leisingera</taxon>
    </lineage>
</organism>
<sequence length="217" mass="23349">MPVHIVGESRLLRDMFLNICEAHDYETGSCCSSLAELPPLPPKDLVLFYSHCTGAGLEAELRSFRARKGGAHLILVTGDDCPPEAQARLSTYAEAVIPERQSADALIAALQVVQNGYRIVLPEAAAAAAEAPPRPAVVPRPPARAGHGLSDREQLILAKLTEGATNKSIANELGICEATVKVHLRTCFRKIGAKNRTQAALWASERLPPQTAEPRPH</sequence>
<dbReference type="Gene3D" id="3.40.50.2300">
    <property type="match status" value="1"/>
</dbReference>
<dbReference type="RefSeq" id="WP_259969803.1">
    <property type="nucleotide sequence ID" value="NZ_CP081083.1"/>
</dbReference>
<protein>
    <submittedName>
        <fullName evidence="5">Response regulator transcription factor</fullName>
    </submittedName>
</protein>
<keyword evidence="2" id="KW-0238">DNA-binding</keyword>
<evidence type="ECO:0000256" key="1">
    <source>
        <dbReference type="ARBA" id="ARBA00023015"/>
    </source>
</evidence>
<dbReference type="SMART" id="SM00421">
    <property type="entry name" value="HTH_LUXR"/>
    <property type="match status" value="1"/>
</dbReference>
<dbReference type="PANTHER" id="PTHR44688">
    <property type="entry name" value="DNA-BINDING TRANSCRIPTIONAL ACTIVATOR DEVR_DOSR"/>
    <property type="match status" value="1"/>
</dbReference>
<dbReference type="InterPro" id="IPR000792">
    <property type="entry name" value="Tscrpt_reg_LuxR_C"/>
</dbReference>
<dbReference type="Pfam" id="PF00196">
    <property type="entry name" value="GerE"/>
    <property type="match status" value="1"/>
</dbReference>
<feature type="domain" description="HTH luxR-type" evidence="4">
    <location>
        <begin position="142"/>
        <end position="207"/>
    </location>
</feature>